<dbReference type="FunFam" id="1.20.1260.100:FF:000001">
    <property type="entry name" value="translocator protein 2"/>
    <property type="match status" value="1"/>
</dbReference>
<dbReference type="GO" id="GO:0033013">
    <property type="term" value="P:tetrapyrrole metabolic process"/>
    <property type="evidence" value="ECO:0007669"/>
    <property type="project" value="UniProtKB-ARBA"/>
</dbReference>
<dbReference type="PANTHER" id="PTHR10057:SF0">
    <property type="entry name" value="TRANSLOCATOR PROTEIN"/>
    <property type="match status" value="1"/>
</dbReference>
<gene>
    <name evidence="7" type="ORF">BN1080_03236</name>
</gene>
<dbReference type="CDD" id="cd15904">
    <property type="entry name" value="TSPO_MBR"/>
    <property type="match status" value="1"/>
</dbReference>
<keyword evidence="5 6" id="KW-0472">Membrane</keyword>
<dbReference type="InterPro" id="IPR038330">
    <property type="entry name" value="TspO/MBR-related_sf"/>
</dbReference>
<dbReference type="PANTHER" id="PTHR10057">
    <property type="entry name" value="PERIPHERAL-TYPE BENZODIAZEPINE RECEPTOR"/>
    <property type="match status" value="1"/>
</dbReference>
<dbReference type="RefSeq" id="WP_052653558.1">
    <property type="nucleotide sequence ID" value="NZ_CCXS01000001.1"/>
</dbReference>
<keyword evidence="3 6" id="KW-0812">Transmembrane</keyword>
<evidence type="ECO:0000313" key="8">
    <source>
        <dbReference type="Proteomes" id="UP000043699"/>
    </source>
</evidence>
<evidence type="ECO:0000256" key="6">
    <source>
        <dbReference type="SAM" id="Phobius"/>
    </source>
</evidence>
<evidence type="ECO:0000256" key="3">
    <source>
        <dbReference type="ARBA" id="ARBA00022692"/>
    </source>
</evidence>
<dbReference type="Gene3D" id="1.20.1260.100">
    <property type="entry name" value="TspO/MBR protein"/>
    <property type="match status" value="1"/>
</dbReference>
<dbReference type="Proteomes" id="UP000043699">
    <property type="component" value="Unassembled WGS sequence"/>
</dbReference>
<comment type="subcellular location">
    <subcellularLocation>
        <location evidence="1">Membrane</location>
        <topology evidence="1">Multi-pass membrane protein</topology>
    </subcellularLocation>
</comment>
<comment type="similarity">
    <text evidence="2">Belongs to the TspO/BZRP family.</text>
</comment>
<organism evidence="7 8">
    <name type="scientific">Planococcus massiliensis</name>
    <dbReference type="NCBI Taxonomy" id="1499687"/>
    <lineage>
        <taxon>Bacteria</taxon>
        <taxon>Bacillati</taxon>
        <taxon>Bacillota</taxon>
        <taxon>Bacilli</taxon>
        <taxon>Bacillales</taxon>
        <taxon>Caryophanaceae</taxon>
        <taxon>Planococcus</taxon>
    </lineage>
</organism>
<protein>
    <submittedName>
        <fullName evidence="7">TspO/MBR family protein</fullName>
    </submittedName>
</protein>
<proteinExistence type="inferred from homology"/>
<accession>A0A098EQZ7</accession>
<evidence type="ECO:0000313" key="7">
    <source>
        <dbReference type="EMBL" id="CEG24215.1"/>
    </source>
</evidence>
<evidence type="ECO:0000256" key="5">
    <source>
        <dbReference type="ARBA" id="ARBA00023136"/>
    </source>
</evidence>
<feature type="transmembrane region" description="Helical" evidence="6">
    <location>
        <begin position="113"/>
        <end position="133"/>
    </location>
</feature>
<dbReference type="PIRSF" id="PIRSF005859">
    <property type="entry name" value="PBR"/>
    <property type="match status" value="1"/>
</dbReference>
<keyword evidence="8" id="KW-1185">Reference proteome</keyword>
<dbReference type="Pfam" id="PF03073">
    <property type="entry name" value="TspO_MBR"/>
    <property type="match status" value="1"/>
</dbReference>
<dbReference type="OrthoDB" id="9795496at2"/>
<feature type="transmembrane region" description="Helical" evidence="6">
    <location>
        <begin position="139"/>
        <end position="161"/>
    </location>
</feature>
<reference evidence="7 8" key="1">
    <citation type="submission" date="2014-09" db="EMBL/GenBank/DDBJ databases">
        <authorList>
            <person name="Urmite Genomes Urmite Genomes"/>
        </authorList>
    </citation>
    <scope>NUCLEOTIDE SEQUENCE [LARGE SCALE GENOMIC DNA]</scope>
    <source>
        <strain evidence="7 8">ES2</strain>
    </source>
</reference>
<evidence type="ECO:0000256" key="1">
    <source>
        <dbReference type="ARBA" id="ARBA00004141"/>
    </source>
</evidence>
<evidence type="ECO:0000256" key="2">
    <source>
        <dbReference type="ARBA" id="ARBA00007524"/>
    </source>
</evidence>
<dbReference type="InterPro" id="IPR004307">
    <property type="entry name" value="TspO_MBR"/>
</dbReference>
<feature type="transmembrane region" description="Helical" evidence="6">
    <location>
        <begin position="15"/>
        <end position="33"/>
    </location>
</feature>
<dbReference type="STRING" id="1499687.BN1080_03236"/>
<dbReference type="EMBL" id="CCXS01000001">
    <property type="protein sequence ID" value="CEG24215.1"/>
    <property type="molecule type" value="Genomic_DNA"/>
</dbReference>
<name>A0A098EQZ7_9BACL</name>
<dbReference type="AlphaFoldDB" id="A0A098EQZ7"/>
<keyword evidence="4 6" id="KW-1133">Transmembrane helix</keyword>
<evidence type="ECO:0000256" key="4">
    <source>
        <dbReference type="ARBA" id="ARBA00022989"/>
    </source>
</evidence>
<sequence>MEVLKADGQFNGKKLALSVLVPVVGGSIIGALANRNTQEKYKRLKKPSFSPPPWVFPTVWTTLYTTMGLAKYRVDEKSDSQEERRNTLAPYDIQLGLNFLWSFLFFKRGMRGTALIEMTALLGVLTLTTYEFFGVDKLAGSLMIPYIAWVAFALGLNYSVWKLNKE</sequence>
<dbReference type="GO" id="GO:0016020">
    <property type="term" value="C:membrane"/>
    <property type="evidence" value="ECO:0007669"/>
    <property type="project" value="UniProtKB-SubCell"/>
</dbReference>